<name>A0A8K0DSS6_9ROSA</name>
<evidence type="ECO:0000256" key="1">
    <source>
        <dbReference type="SAM" id="SignalP"/>
    </source>
</evidence>
<protein>
    <submittedName>
        <fullName evidence="2">Uncharacterized protein</fullName>
    </submittedName>
</protein>
<comment type="caution">
    <text evidence="2">The sequence shown here is derived from an EMBL/GenBank/DDBJ whole genome shotgun (WGS) entry which is preliminary data.</text>
</comment>
<accession>A0A8K0DSS6</accession>
<dbReference type="EMBL" id="VOIH02000010">
    <property type="protein sequence ID" value="KAF3434528.1"/>
    <property type="molecule type" value="Genomic_DNA"/>
</dbReference>
<dbReference type="Proteomes" id="UP000796880">
    <property type="component" value="Unassembled WGS sequence"/>
</dbReference>
<proteinExistence type="predicted"/>
<sequence length="200" mass="21965">MSRTCGDAFFFSFLPFFSSLPLQLSSFTRSETPQNPSHALAPPSSTLAQPLTPPSLFFSLHPKFCIHRALKSTSLLFSPINHFSFLQPHNKKCSYSYLVQAIHKAKTQTFPPQPILRVLASANQNAPDGFSWSSLACSVQQGFVGFWFKFRESVKKDIGLIWKMRIRSRMFTGATTGALAGKASGSGVVRGAGLDCSVIL</sequence>
<gene>
    <name evidence="2" type="ORF">FNV43_RR21613</name>
</gene>
<reference evidence="2" key="1">
    <citation type="submission" date="2020-03" db="EMBL/GenBank/DDBJ databases">
        <title>A high-quality chromosome-level genome assembly of a woody plant with both climbing and erect habits, Rhamnella rubrinervis.</title>
        <authorList>
            <person name="Lu Z."/>
            <person name="Yang Y."/>
            <person name="Zhu X."/>
            <person name="Sun Y."/>
        </authorList>
    </citation>
    <scope>NUCLEOTIDE SEQUENCE</scope>
    <source>
        <strain evidence="2">BYM</strain>
        <tissue evidence="2">Leaf</tissue>
    </source>
</reference>
<keyword evidence="1" id="KW-0732">Signal</keyword>
<evidence type="ECO:0000313" key="2">
    <source>
        <dbReference type="EMBL" id="KAF3434528.1"/>
    </source>
</evidence>
<evidence type="ECO:0000313" key="3">
    <source>
        <dbReference type="Proteomes" id="UP000796880"/>
    </source>
</evidence>
<dbReference type="AlphaFoldDB" id="A0A8K0DSS6"/>
<keyword evidence="3" id="KW-1185">Reference proteome</keyword>
<feature type="chain" id="PRO_5035471866" evidence="1">
    <location>
        <begin position="20"/>
        <end position="200"/>
    </location>
</feature>
<organism evidence="2 3">
    <name type="scientific">Rhamnella rubrinervis</name>
    <dbReference type="NCBI Taxonomy" id="2594499"/>
    <lineage>
        <taxon>Eukaryota</taxon>
        <taxon>Viridiplantae</taxon>
        <taxon>Streptophyta</taxon>
        <taxon>Embryophyta</taxon>
        <taxon>Tracheophyta</taxon>
        <taxon>Spermatophyta</taxon>
        <taxon>Magnoliopsida</taxon>
        <taxon>eudicotyledons</taxon>
        <taxon>Gunneridae</taxon>
        <taxon>Pentapetalae</taxon>
        <taxon>rosids</taxon>
        <taxon>fabids</taxon>
        <taxon>Rosales</taxon>
        <taxon>Rhamnaceae</taxon>
        <taxon>rhamnoid group</taxon>
        <taxon>Rhamneae</taxon>
        <taxon>Rhamnella</taxon>
    </lineage>
</organism>
<feature type="signal peptide" evidence="1">
    <location>
        <begin position="1"/>
        <end position="19"/>
    </location>
</feature>